<keyword evidence="17" id="KW-1185">Reference proteome</keyword>
<dbReference type="PANTHER" id="PTHR32089:SF39">
    <property type="entry name" value="METHYL-ACCEPTING CHEMOTAXIS PROTEIN HLYB"/>
    <property type="match status" value="1"/>
</dbReference>
<evidence type="ECO:0000256" key="10">
    <source>
        <dbReference type="ARBA" id="ARBA00029447"/>
    </source>
</evidence>
<dbReference type="Pfam" id="PF00015">
    <property type="entry name" value="MCPsignal"/>
    <property type="match status" value="1"/>
</dbReference>
<organism evidence="16 17">
    <name type="scientific">Marinomonas polaris DSM 16579</name>
    <dbReference type="NCBI Taxonomy" id="1122206"/>
    <lineage>
        <taxon>Bacteria</taxon>
        <taxon>Pseudomonadati</taxon>
        <taxon>Pseudomonadota</taxon>
        <taxon>Gammaproteobacteria</taxon>
        <taxon>Oceanospirillales</taxon>
        <taxon>Oceanospirillaceae</taxon>
        <taxon>Marinomonas</taxon>
    </lineage>
</organism>
<comment type="similarity">
    <text evidence="10">Belongs to the methyl-accepting chemotaxis (MCP) protein family.</text>
</comment>
<proteinExistence type="inferred from homology"/>
<dbReference type="InterPro" id="IPR000727">
    <property type="entry name" value="T_SNARE_dom"/>
</dbReference>
<evidence type="ECO:0000256" key="11">
    <source>
        <dbReference type="PROSITE-ProRule" id="PRU00284"/>
    </source>
</evidence>
<dbReference type="GO" id="GO:0007165">
    <property type="term" value="P:signal transduction"/>
    <property type="evidence" value="ECO:0007669"/>
    <property type="project" value="UniProtKB-KW"/>
</dbReference>
<dbReference type="CDD" id="cd11386">
    <property type="entry name" value="MCP_signal"/>
    <property type="match status" value="1"/>
</dbReference>
<evidence type="ECO:0000256" key="3">
    <source>
        <dbReference type="ARBA" id="ARBA00022481"/>
    </source>
</evidence>
<feature type="domain" description="HAMP" evidence="15">
    <location>
        <begin position="219"/>
        <end position="272"/>
    </location>
</feature>
<sequence length="549" mass="59903">MIFNKMSLKTQFISVIALPCLVLLLVSWAGLRGLSSVQEQTKQLAQNTSAPMRSLAEVASRIPRMRVGIDIILLQEIPAMQDKRGALTRVKETRAEDIPEMDIALKQALDSQVNPKMRAEVQKVIDIFAKVKSDELAPMLTAIENNDLTTAQEIYKTKYADSYGVMRKAVNKILDDLLEQGQQGYAQSQVNYENSRNNMIVLIILALSASIILAWLMLRRLNSRVSYLQQHISSASDKLDLGTVMKLDGKDELSDIAQHFNQFITKVRTAIENVAENSRQLAHTANDVAAKAKATHTNCLNERDRTTQIATAIHEMGATVENIAENASQAARAAQEADKQAHQGAGLVARARQGVTALSTEIQHISSDIGSLATQTDSIGSILDTIRSISEQTNLLALNAAIEAARAGEQGRGFAVVADEVRNLASRSAASTDEIQKMIDKLQEQSAKTVATIQSGQDQSTTVVGQANEANSSLEQITKHIGQISDMNIQVATATEEQALVVNDMSKNVEEINQLTTETSEIADELTASSTNLQKLSVQLDKLVTQFKL</sequence>
<keyword evidence="5" id="KW-0997">Cell inner membrane</keyword>
<keyword evidence="6 12" id="KW-0812">Transmembrane</keyword>
<evidence type="ECO:0000259" key="15">
    <source>
        <dbReference type="PROSITE" id="PS50885"/>
    </source>
</evidence>
<dbReference type="SMART" id="SM00283">
    <property type="entry name" value="MA"/>
    <property type="match status" value="1"/>
</dbReference>
<accession>A0A1M4WMX3</accession>
<reference evidence="17" key="1">
    <citation type="submission" date="2016-11" db="EMBL/GenBank/DDBJ databases">
        <authorList>
            <person name="Varghese N."/>
            <person name="Submissions S."/>
        </authorList>
    </citation>
    <scope>NUCLEOTIDE SEQUENCE [LARGE SCALE GENOMIC DNA]</scope>
    <source>
        <strain evidence="17">DSM 16579</strain>
    </source>
</reference>
<dbReference type="RefSeq" id="WP_198432034.1">
    <property type="nucleotide sequence ID" value="NZ_FQVF01000004.1"/>
</dbReference>
<evidence type="ECO:0000313" key="16">
    <source>
        <dbReference type="EMBL" id="SHE82641.1"/>
    </source>
</evidence>
<dbReference type="InterPro" id="IPR004089">
    <property type="entry name" value="MCPsignal_dom"/>
</dbReference>
<dbReference type="GO" id="GO:0005886">
    <property type="term" value="C:plasma membrane"/>
    <property type="evidence" value="ECO:0007669"/>
    <property type="project" value="UniProtKB-SubCell"/>
</dbReference>
<keyword evidence="9 11" id="KW-0807">Transducer</keyword>
<feature type="domain" description="Methyl-accepting transducer" evidence="13">
    <location>
        <begin position="277"/>
        <end position="513"/>
    </location>
</feature>
<evidence type="ECO:0000313" key="17">
    <source>
        <dbReference type="Proteomes" id="UP000184517"/>
    </source>
</evidence>
<evidence type="ECO:0000256" key="7">
    <source>
        <dbReference type="ARBA" id="ARBA00022989"/>
    </source>
</evidence>
<keyword evidence="3" id="KW-0488">Methylation</keyword>
<gene>
    <name evidence="16" type="ORF">SAMN02745753_00839</name>
</gene>
<keyword evidence="2" id="KW-1003">Cell membrane</keyword>
<keyword evidence="8 12" id="KW-0472">Membrane</keyword>
<evidence type="ECO:0000259" key="14">
    <source>
        <dbReference type="PROSITE" id="PS50192"/>
    </source>
</evidence>
<feature type="domain" description="T-SNARE coiled-coil homology" evidence="14">
    <location>
        <begin position="464"/>
        <end position="513"/>
    </location>
</feature>
<evidence type="ECO:0000256" key="2">
    <source>
        <dbReference type="ARBA" id="ARBA00022475"/>
    </source>
</evidence>
<keyword evidence="7 12" id="KW-1133">Transmembrane helix</keyword>
<dbReference type="PROSITE" id="PS50192">
    <property type="entry name" value="T_SNARE"/>
    <property type="match status" value="1"/>
</dbReference>
<comment type="subcellular location">
    <subcellularLocation>
        <location evidence="1">Cell inner membrane</location>
        <topology evidence="1">Multi-pass membrane protein</topology>
    </subcellularLocation>
</comment>
<dbReference type="EMBL" id="FQVF01000004">
    <property type="protein sequence ID" value="SHE82641.1"/>
    <property type="molecule type" value="Genomic_DNA"/>
</dbReference>
<dbReference type="GO" id="GO:0006935">
    <property type="term" value="P:chemotaxis"/>
    <property type="evidence" value="ECO:0007669"/>
    <property type="project" value="UniProtKB-KW"/>
</dbReference>
<dbReference type="SUPFAM" id="SSF58104">
    <property type="entry name" value="Methyl-accepting chemotaxis protein (MCP) signaling domain"/>
    <property type="match status" value="1"/>
</dbReference>
<dbReference type="STRING" id="1122206.SAMN02745753_00839"/>
<dbReference type="InterPro" id="IPR003660">
    <property type="entry name" value="HAMP_dom"/>
</dbReference>
<evidence type="ECO:0000256" key="4">
    <source>
        <dbReference type="ARBA" id="ARBA00022500"/>
    </source>
</evidence>
<dbReference type="SMART" id="SM00304">
    <property type="entry name" value="HAMP"/>
    <property type="match status" value="1"/>
</dbReference>
<name>A0A1M4WMX3_9GAMM</name>
<evidence type="ECO:0000259" key="13">
    <source>
        <dbReference type="PROSITE" id="PS50111"/>
    </source>
</evidence>
<evidence type="ECO:0000256" key="9">
    <source>
        <dbReference type="ARBA" id="ARBA00023224"/>
    </source>
</evidence>
<dbReference type="Pfam" id="PF00672">
    <property type="entry name" value="HAMP"/>
    <property type="match status" value="1"/>
</dbReference>
<dbReference type="AlphaFoldDB" id="A0A1M4WMX3"/>
<dbReference type="Proteomes" id="UP000184517">
    <property type="component" value="Unassembled WGS sequence"/>
</dbReference>
<dbReference type="Pfam" id="PF02203">
    <property type="entry name" value="TarH"/>
    <property type="match status" value="1"/>
</dbReference>
<dbReference type="PROSITE" id="PS50885">
    <property type="entry name" value="HAMP"/>
    <property type="match status" value="1"/>
</dbReference>
<dbReference type="FunFam" id="1.10.287.950:FF:000001">
    <property type="entry name" value="Methyl-accepting chemotaxis sensory transducer"/>
    <property type="match status" value="1"/>
</dbReference>
<dbReference type="InterPro" id="IPR003122">
    <property type="entry name" value="Tar_rcpt_lig-bd"/>
</dbReference>
<evidence type="ECO:0000256" key="5">
    <source>
        <dbReference type="ARBA" id="ARBA00022519"/>
    </source>
</evidence>
<evidence type="ECO:0000256" key="6">
    <source>
        <dbReference type="ARBA" id="ARBA00022692"/>
    </source>
</evidence>
<dbReference type="PROSITE" id="PS50111">
    <property type="entry name" value="CHEMOTAXIS_TRANSDUC_2"/>
    <property type="match status" value="1"/>
</dbReference>
<dbReference type="PANTHER" id="PTHR32089">
    <property type="entry name" value="METHYL-ACCEPTING CHEMOTAXIS PROTEIN MCPB"/>
    <property type="match status" value="1"/>
</dbReference>
<keyword evidence="4" id="KW-0145">Chemotaxis</keyword>
<protein>
    <submittedName>
        <fullName evidence="16">Methyl-accepting chemotaxis sensory transducer with TarH sensor</fullName>
    </submittedName>
</protein>
<evidence type="ECO:0000256" key="12">
    <source>
        <dbReference type="SAM" id="Phobius"/>
    </source>
</evidence>
<evidence type="ECO:0000256" key="8">
    <source>
        <dbReference type="ARBA" id="ARBA00023136"/>
    </source>
</evidence>
<feature type="transmembrane region" description="Helical" evidence="12">
    <location>
        <begin position="199"/>
        <end position="218"/>
    </location>
</feature>
<evidence type="ECO:0000256" key="1">
    <source>
        <dbReference type="ARBA" id="ARBA00004429"/>
    </source>
</evidence>
<dbReference type="Gene3D" id="1.10.287.950">
    <property type="entry name" value="Methyl-accepting chemotaxis protein"/>
    <property type="match status" value="1"/>
</dbReference>